<dbReference type="Gene3D" id="1.10.260.40">
    <property type="entry name" value="lambda repressor-like DNA-binding domains"/>
    <property type="match status" value="1"/>
</dbReference>
<keyword evidence="1" id="KW-0238">DNA-binding</keyword>
<evidence type="ECO:0000313" key="1">
    <source>
        <dbReference type="EMBL" id="MFC7419368.1"/>
    </source>
</evidence>
<dbReference type="NCBIfam" id="TIGR04111">
    <property type="entry name" value="BcepMu_gp16"/>
    <property type="match status" value="1"/>
</dbReference>
<dbReference type="Proteomes" id="UP001596473">
    <property type="component" value="Unassembled WGS sequence"/>
</dbReference>
<dbReference type="InterPro" id="IPR010982">
    <property type="entry name" value="Lambda_DNA-bd_dom_sf"/>
</dbReference>
<reference evidence="2" key="1">
    <citation type="journal article" date="2019" name="Int. J. Syst. Evol. Microbiol.">
        <title>The Global Catalogue of Microorganisms (GCM) 10K type strain sequencing project: providing services to taxonomists for standard genome sequencing and annotation.</title>
        <authorList>
            <consortium name="The Broad Institute Genomics Platform"/>
            <consortium name="The Broad Institute Genome Sequencing Center for Infectious Disease"/>
            <person name="Wu L."/>
            <person name="Ma J."/>
        </authorList>
    </citation>
    <scope>NUCLEOTIDE SEQUENCE [LARGE SCALE GENOMIC DNA]</scope>
    <source>
        <strain evidence="2">CCUG 62945</strain>
    </source>
</reference>
<proteinExistence type="predicted"/>
<accession>A0ABW2QUS5</accession>
<organism evidence="1 2">
    <name type="scientific">Iodobacter arcticus</name>
    <dbReference type="NCBI Taxonomy" id="590593"/>
    <lineage>
        <taxon>Bacteria</taxon>
        <taxon>Pseudomonadati</taxon>
        <taxon>Pseudomonadota</taxon>
        <taxon>Betaproteobacteria</taxon>
        <taxon>Neisseriales</taxon>
        <taxon>Chitinibacteraceae</taxon>
        <taxon>Iodobacter</taxon>
    </lineage>
</organism>
<evidence type="ECO:0000313" key="2">
    <source>
        <dbReference type="Proteomes" id="UP001596473"/>
    </source>
</evidence>
<dbReference type="RefSeq" id="WP_380186808.1">
    <property type="nucleotide sequence ID" value="NZ_JBHTBQ010000009.1"/>
</dbReference>
<comment type="caution">
    <text evidence="1">The sequence shown here is derived from an EMBL/GenBank/DDBJ whole genome shotgun (WGS) entry which is preliminary data.</text>
</comment>
<name>A0ABW2QUS5_9NEIS</name>
<dbReference type="InterPro" id="IPR026365">
    <property type="entry name" value="BcepMu_gp16"/>
</dbReference>
<gene>
    <name evidence="1" type="ORF">ACFQNF_05695</name>
</gene>
<keyword evidence="2" id="KW-1185">Reference proteome</keyword>
<protein>
    <submittedName>
        <fullName evidence="1">DNA-binding protein</fullName>
    </submittedName>
</protein>
<sequence>MTPAQIKSKFRREGKTFTDWAAQHGYTRNQVYRVLNGTDKAHYGKAHDIAVKLGMKSAEPMEA</sequence>
<dbReference type="GO" id="GO:0003677">
    <property type="term" value="F:DNA binding"/>
    <property type="evidence" value="ECO:0007669"/>
    <property type="project" value="UniProtKB-KW"/>
</dbReference>
<dbReference type="EMBL" id="JBHTBQ010000009">
    <property type="protein sequence ID" value="MFC7419368.1"/>
    <property type="molecule type" value="Genomic_DNA"/>
</dbReference>